<name>A0ABY6D636_9RHOB</name>
<dbReference type="Proteomes" id="UP001064087">
    <property type="component" value="Chromosome"/>
</dbReference>
<evidence type="ECO:0000256" key="1">
    <source>
        <dbReference type="SAM" id="Phobius"/>
    </source>
</evidence>
<accession>A0ABY6D636</accession>
<evidence type="ECO:0008006" key="4">
    <source>
        <dbReference type="Google" id="ProtNLM"/>
    </source>
</evidence>
<keyword evidence="3" id="KW-1185">Reference proteome</keyword>
<proteinExistence type="predicted"/>
<evidence type="ECO:0000313" key="2">
    <source>
        <dbReference type="EMBL" id="UXX81612.1"/>
    </source>
</evidence>
<feature type="transmembrane region" description="Helical" evidence="1">
    <location>
        <begin position="158"/>
        <end position="176"/>
    </location>
</feature>
<dbReference type="RefSeq" id="WP_263046789.1">
    <property type="nucleotide sequence ID" value="NZ_CP106738.1"/>
</dbReference>
<sequence>MSDKMDVPAREDGVVRLFAVDLDPMALEAFGRRNGSWPVADALGVEMLAPDQVELFAVSDLTGVGLTGYLEEGLGVAPAELAGMRPQLEAVKDGVLIVRSRAFGGAAVTLHPRAPLRHIATFHEERPPVQFEPLPSAGAAGVIGSTASSERPRAKHGWWPMALIVIGVIIIGLALAL</sequence>
<keyword evidence="1" id="KW-1133">Transmembrane helix</keyword>
<gene>
    <name evidence="2" type="ORF">N7U68_10710</name>
</gene>
<organism evidence="2 3">
    <name type="scientific">Roseovarius pelagicus</name>
    <dbReference type="NCBI Taxonomy" id="2980108"/>
    <lineage>
        <taxon>Bacteria</taxon>
        <taxon>Pseudomonadati</taxon>
        <taxon>Pseudomonadota</taxon>
        <taxon>Alphaproteobacteria</taxon>
        <taxon>Rhodobacterales</taxon>
        <taxon>Roseobacteraceae</taxon>
        <taxon>Roseovarius</taxon>
    </lineage>
</organism>
<protein>
    <recommendedName>
        <fullName evidence="4">Aspartate carbamoyltransferase catalytic subunit</fullName>
    </recommendedName>
</protein>
<keyword evidence="1" id="KW-0812">Transmembrane</keyword>
<dbReference type="EMBL" id="CP106738">
    <property type="protein sequence ID" value="UXX81612.1"/>
    <property type="molecule type" value="Genomic_DNA"/>
</dbReference>
<keyword evidence="1" id="KW-0472">Membrane</keyword>
<evidence type="ECO:0000313" key="3">
    <source>
        <dbReference type="Proteomes" id="UP001064087"/>
    </source>
</evidence>
<reference evidence="2" key="1">
    <citation type="submission" date="2022-10" db="EMBL/GenBank/DDBJ databases">
        <title>Roseovarius pelagicus sp. nov., isolated from Arctic seawater.</title>
        <authorList>
            <person name="Hong Y.W."/>
            <person name="Hwang C.Y."/>
        </authorList>
    </citation>
    <scope>NUCLEOTIDE SEQUENCE</scope>
    <source>
        <strain evidence="2">HL-MP18</strain>
    </source>
</reference>